<name>A0AAD1YDZ3_9CLOT</name>
<organism evidence="1 2">
    <name type="scientific">Clostridium neonatale</name>
    <dbReference type="NCBI Taxonomy" id="137838"/>
    <lineage>
        <taxon>Bacteria</taxon>
        <taxon>Bacillati</taxon>
        <taxon>Bacillota</taxon>
        <taxon>Clostridia</taxon>
        <taxon>Eubacteriales</taxon>
        <taxon>Clostridiaceae</taxon>
        <taxon>Clostridium</taxon>
    </lineage>
</organism>
<reference evidence="1" key="1">
    <citation type="submission" date="2022-10" db="EMBL/GenBank/DDBJ databases">
        <authorList>
            <person name="Aires J."/>
            <person name="Mesa V."/>
        </authorList>
    </citation>
    <scope>NUCLEOTIDE SEQUENCE</scope>
    <source>
        <strain evidence="1">Clostridium neonatale JD116</strain>
    </source>
</reference>
<comment type="caution">
    <text evidence="1">The sequence shown here is derived from an EMBL/GenBank/DDBJ whole genome shotgun (WGS) entry which is preliminary data.</text>
</comment>
<dbReference type="Proteomes" id="UP001189143">
    <property type="component" value="Unassembled WGS sequence"/>
</dbReference>
<dbReference type="EMBL" id="CAMTCP010000111">
    <property type="protein sequence ID" value="CAI3559657.1"/>
    <property type="molecule type" value="Genomic_DNA"/>
</dbReference>
<proteinExistence type="predicted"/>
<evidence type="ECO:0000313" key="2">
    <source>
        <dbReference type="Proteomes" id="UP001189143"/>
    </source>
</evidence>
<dbReference type="AlphaFoldDB" id="A0AAD1YDZ3"/>
<protein>
    <submittedName>
        <fullName evidence="1">Uncharacterized protein</fullName>
    </submittedName>
</protein>
<gene>
    <name evidence="1" type="ORF">CNEO2_10073</name>
</gene>
<accession>A0AAD1YDZ3</accession>
<sequence>MPKILYNYINLGLLSIKNTDLPINLCRKTKQTRIKTQKKKFRTSITERKMI</sequence>
<evidence type="ECO:0000313" key="1">
    <source>
        <dbReference type="EMBL" id="CAI3559657.1"/>
    </source>
</evidence>